<evidence type="ECO:0000256" key="7">
    <source>
        <dbReference type="SAM" id="MobiDB-lite"/>
    </source>
</evidence>
<evidence type="ECO:0000256" key="8">
    <source>
        <dbReference type="SAM" id="SignalP"/>
    </source>
</evidence>
<evidence type="ECO:0000256" key="5">
    <source>
        <dbReference type="ARBA" id="ARBA00023239"/>
    </source>
</evidence>
<feature type="compositionally biased region" description="Basic and acidic residues" evidence="7">
    <location>
        <begin position="255"/>
        <end position="275"/>
    </location>
</feature>
<dbReference type="SMART" id="SM01057">
    <property type="entry name" value="Carb_anhydrase"/>
    <property type="match status" value="1"/>
</dbReference>
<dbReference type="PANTHER" id="PTHR18952:SF265">
    <property type="entry name" value="CARBONIC ANHYDRASE"/>
    <property type="match status" value="1"/>
</dbReference>
<dbReference type="PROSITE" id="PS51144">
    <property type="entry name" value="ALPHA_CA_2"/>
    <property type="match status" value="1"/>
</dbReference>
<dbReference type="PANTHER" id="PTHR18952">
    <property type="entry name" value="CARBONIC ANHYDRASE"/>
    <property type="match status" value="1"/>
</dbReference>
<dbReference type="InterPro" id="IPR041891">
    <property type="entry name" value="Alpha_CA_prokaryot-like"/>
</dbReference>
<organism evidence="10 11">
    <name type="scientific">Catenaria anguillulae PL171</name>
    <dbReference type="NCBI Taxonomy" id="765915"/>
    <lineage>
        <taxon>Eukaryota</taxon>
        <taxon>Fungi</taxon>
        <taxon>Fungi incertae sedis</taxon>
        <taxon>Blastocladiomycota</taxon>
        <taxon>Blastocladiomycetes</taxon>
        <taxon>Blastocladiales</taxon>
        <taxon>Catenariaceae</taxon>
        <taxon>Catenaria</taxon>
    </lineage>
</organism>
<evidence type="ECO:0000256" key="3">
    <source>
        <dbReference type="ARBA" id="ARBA00022723"/>
    </source>
</evidence>
<dbReference type="GO" id="GO:0008270">
    <property type="term" value="F:zinc ion binding"/>
    <property type="evidence" value="ECO:0007669"/>
    <property type="project" value="InterPro"/>
</dbReference>
<comment type="catalytic activity">
    <reaction evidence="6">
        <text>hydrogencarbonate + H(+) = CO2 + H2O</text>
        <dbReference type="Rhea" id="RHEA:10748"/>
        <dbReference type="ChEBI" id="CHEBI:15377"/>
        <dbReference type="ChEBI" id="CHEBI:15378"/>
        <dbReference type="ChEBI" id="CHEBI:16526"/>
        <dbReference type="ChEBI" id="CHEBI:17544"/>
        <dbReference type="EC" id="4.2.1.1"/>
    </reaction>
</comment>
<evidence type="ECO:0000256" key="6">
    <source>
        <dbReference type="ARBA" id="ARBA00048348"/>
    </source>
</evidence>
<proteinExistence type="inferred from homology"/>
<dbReference type="Pfam" id="PF00194">
    <property type="entry name" value="Carb_anhydrase"/>
    <property type="match status" value="1"/>
</dbReference>
<feature type="domain" description="Alpha-carbonic anhydrase" evidence="9">
    <location>
        <begin position="33"/>
        <end position="266"/>
    </location>
</feature>
<dbReference type="EC" id="4.2.1.1" evidence="2"/>
<reference evidence="10 11" key="1">
    <citation type="submission" date="2016-07" db="EMBL/GenBank/DDBJ databases">
        <title>Pervasive Adenine N6-methylation of Active Genes in Fungi.</title>
        <authorList>
            <consortium name="DOE Joint Genome Institute"/>
            <person name="Mondo S.J."/>
            <person name="Dannebaum R.O."/>
            <person name="Kuo R.C."/>
            <person name="Labutti K."/>
            <person name="Haridas S."/>
            <person name="Kuo A."/>
            <person name="Salamov A."/>
            <person name="Ahrendt S.R."/>
            <person name="Lipzen A."/>
            <person name="Sullivan W."/>
            <person name="Andreopoulos W.B."/>
            <person name="Clum A."/>
            <person name="Lindquist E."/>
            <person name="Daum C."/>
            <person name="Ramamoorthy G.K."/>
            <person name="Gryganskyi A."/>
            <person name="Culley D."/>
            <person name="Magnuson J.K."/>
            <person name="James T.Y."/>
            <person name="O'Malley M.A."/>
            <person name="Stajich J.E."/>
            <person name="Spatafora J.W."/>
            <person name="Visel A."/>
            <person name="Grigoriev I.V."/>
        </authorList>
    </citation>
    <scope>NUCLEOTIDE SEQUENCE [LARGE SCALE GENOMIC DNA]</scope>
    <source>
        <strain evidence="10 11">PL171</strain>
    </source>
</reference>
<dbReference type="Gene3D" id="3.10.200.10">
    <property type="entry name" value="Alpha carbonic anhydrase"/>
    <property type="match status" value="1"/>
</dbReference>
<feature type="signal peptide" evidence="8">
    <location>
        <begin position="1"/>
        <end position="26"/>
    </location>
</feature>
<comment type="similarity">
    <text evidence="1">Belongs to the alpha-carbonic anhydrase family.</text>
</comment>
<name>A0A1Y2H9D7_9FUNG</name>
<dbReference type="CDD" id="cd03124">
    <property type="entry name" value="alpha_CA_prokaryotic_like"/>
    <property type="match status" value="1"/>
</dbReference>
<evidence type="ECO:0000256" key="4">
    <source>
        <dbReference type="ARBA" id="ARBA00022833"/>
    </source>
</evidence>
<evidence type="ECO:0000313" key="10">
    <source>
        <dbReference type="EMBL" id="ORZ31208.1"/>
    </source>
</evidence>
<sequence length="340" mass="35941">MSFRLSVTSALVACALVAIFPSASLSAPVAGAPEFGYEALNGPTRWAQLSSEFRTCDTGRQQSPVNLNPSDVKTNVFPTDFALPSFNQFEVENKGHTIQFTPKDGNSRGMTVDGSKFTLQQFHIHTPSEHRIAGKHMAAEIHLVHESADKKVSVVGVMVEETPQDNPLWSAALSNLPAEPEAKVALNAVLDTSEFVNVTKSSVFTYMGSLTTPPCSEGVRWFIPATTVKMSIKQLDTFVSMIGYSARPTMFNENVKEPTKKAAAKKEGGAAKKEGGANAREGAAGGSNGAKKSVERGAAAGGNGNGAAKQPCPPGANNNNGGGQQNGRVTAVEEDEEDEE</sequence>
<dbReference type="OrthoDB" id="429145at2759"/>
<gene>
    <name evidence="10" type="ORF">BCR44DRAFT_1488004</name>
</gene>
<dbReference type="InterPro" id="IPR036398">
    <property type="entry name" value="CA_dom_sf"/>
</dbReference>
<keyword evidence="11" id="KW-1185">Reference proteome</keyword>
<dbReference type="GO" id="GO:0004089">
    <property type="term" value="F:carbonate dehydratase activity"/>
    <property type="evidence" value="ECO:0007669"/>
    <property type="project" value="UniProtKB-EC"/>
</dbReference>
<dbReference type="InterPro" id="IPR001148">
    <property type="entry name" value="CA_dom"/>
</dbReference>
<keyword evidence="5" id="KW-0456">Lyase</keyword>
<dbReference type="EMBL" id="MCFL01000065">
    <property type="protein sequence ID" value="ORZ31208.1"/>
    <property type="molecule type" value="Genomic_DNA"/>
</dbReference>
<keyword evidence="4" id="KW-0862">Zinc</keyword>
<feature type="region of interest" description="Disordered" evidence="7">
    <location>
        <begin position="255"/>
        <end position="340"/>
    </location>
</feature>
<evidence type="ECO:0000313" key="11">
    <source>
        <dbReference type="Proteomes" id="UP000193411"/>
    </source>
</evidence>
<evidence type="ECO:0000256" key="2">
    <source>
        <dbReference type="ARBA" id="ARBA00012925"/>
    </source>
</evidence>
<evidence type="ECO:0000256" key="1">
    <source>
        <dbReference type="ARBA" id="ARBA00010718"/>
    </source>
</evidence>
<dbReference type="Proteomes" id="UP000193411">
    <property type="component" value="Unassembled WGS sequence"/>
</dbReference>
<keyword evidence="8" id="KW-0732">Signal</keyword>
<protein>
    <recommendedName>
        <fullName evidence="2">carbonic anhydrase</fullName>
        <ecNumber evidence="2">4.2.1.1</ecNumber>
    </recommendedName>
</protein>
<dbReference type="SUPFAM" id="SSF51069">
    <property type="entry name" value="Carbonic anhydrase"/>
    <property type="match status" value="1"/>
</dbReference>
<keyword evidence="3" id="KW-0479">Metal-binding</keyword>
<feature type="chain" id="PRO_5011965811" description="carbonic anhydrase" evidence="8">
    <location>
        <begin position="27"/>
        <end position="340"/>
    </location>
</feature>
<dbReference type="InterPro" id="IPR023561">
    <property type="entry name" value="Carbonic_anhydrase_a-class"/>
</dbReference>
<dbReference type="AlphaFoldDB" id="A0A1Y2H9D7"/>
<comment type="caution">
    <text evidence="10">The sequence shown here is derived from an EMBL/GenBank/DDBJ whole genome shotgun (WGS) entry which is preliminary data.</text>
</comment>
<accession>A0A1Y2H9D7</accession>
<dbReference type="STRING" id="765915.A0A1Y2H9D7"/>
<evidence type="ECO:0000259" key="9">
    <source>
        <dbReference type="PROSITE" id="PS51144"/>
    </source>
</evidence>